<evidence type="ECO:0000313" key="2">
    <source>
        <dbReference type="EMBL" id="KAF7781185.1"/>
    </source>
</evidence>
<proteinExistence type="predicted"/>
<dbReference type="AlphaFoldDB" id="A0A8T0BZ94"/>
<dbReference type="Proteomes" id="UP000016480">
    <property type="component" value="Unassembled WGS sequence"/>
</dbReference>
<name>A0A8T0BZ94_9GAMM</name>
<accession>A0A8T0BZ94</accession>
<keyword evidence="1" id="KW-1133">Transmembrane helix</keyword>
<evidence type="ECO:0000256" key="1">
    <source>
        <dbReference type="SAM" id="Phobius"/>
    </source>
</evidence>
<protein>
    <submittedName>
        <fullName evidence="2">Uncharacterized protein</fullName>
    </submittedName>
</protein>
<comment type="caution">
    <text evidence="2">The sequence shown here is derived from an EMBL/GenBank/DDBJ whole genome shotgun (WGS) entry which is preliminary data.</text>
</comment>
<reference evidence="2 3" key="1">
    <citation type="journal article" date="2012" name="J. Bacteriol.">
        <title>Genome sequence of the cycloprodigiosin-producing bacterial strain Pseudoalteromonas rubra ATCC 29570(T).</title>
        <authorList>
            <person name="Xie B.B."/>
            <person name="Shu Y.L."/>
            <person name="Qin Q.L."/>
            <person name="Rong J.C."/>
            <person name="Zhang X.Y."/>
            <person name="Chen X.L."/>
            <person name="Zhou B.C."/>
            <person name="Zhang Y.Z."/>
        </authorList>
    </citation>
    <scope>NUCLEOTIDE SEQUENCE [LARGE SCALE GENOMIC DNA]</scope>
    <source>
        <strain evidence="2 3">DSM 6842</strain>
    </source>
</reference>
<keyword evidence="1" id="KW-0472">Membrane</keyword>
<feature type="transmembrane region" description="Helical" evidence="1">
    <location>
        <begin position="45"/>
        <end position="63"/>
    </location>
</feature>
<evidence type="ECO:0000313" key="3">
    <source>
        <dbReference type="Proteomes" id="UP000016480"/>
    </source>
</evidence>
<gene>
    <name evidence="2" type="ORF">PRUB_b0329</name>
</gene>
<keyword evidence="1" id="KW-0812">Transmembrane</keyword>
<dbReference type="EMBL" id="AHCD03000044">
    <property type="protein sequence ID" value="KAF7781185.1"/>
    <property type="molecule type" value="Genomic_DNA"/>
</dbReference>
<organism evidence="2 3">
    <name type="scientific">Pseudoalteromonas rubra</name>
    <dbReference type="NCBI Taxonomy" id="43658"/>
    <lineage>
        <taxon>Bacteria</taxon>
        <taxon>Pseudomonadati</taxon>
        <taxon>Pseudomonadota</taxon>
        <taxon>Gammaproteobacteria</taxon>
        <taxon>Alteromonadales</taxon>
        <taxon>Pseudoalteromonadaceae</taxon>
        <taxon>Pseudoalteromonas</taxon>
    </lineage>
</organism>
<sequence length="149" mass="16406">MSNTQSINNADVTIEPNPTSQNMSFKYLWFELVTDAIIGKVTADVVTNSAAIAIAMLTIAPSVQSGFKLFGFCGFPVELLCTVFKAALLIFLTPTFKFRIIEHSRERYAHAKQSANVSKIQNLAIELKLPKEAFTHTLSAPNGNLRSKI</sequence>
<feature type="transmembrane region" description="Helical" evidence="1">
    <location>
        <begin position="69"/>
        <end position="92"/>
    </location>
</feature>